<evidence type="ECO:0000256" key="4">
    <source>
        <dbReference type="ARBA" id="ARBA00023136"/>
    </source>
</evidence>
<dbReference type="GeneID" id="96011095"/>
<comment type="caution">
    <text evidence="6">The sequence shown here is derived from an EMBL/GenBank/DDBJ whole genome shotgun (WGS) entry which is preliminary data.</text>
</comment>
<name>A0AB34K9R5_9PEZI</name>
<keyword evidence="7" id="KW-1185">Reference proteome</keyword>
<evidence type="ECO:0000256" key="1">
    <source>
        <dbReference type="ARBA" id="ARBA00004167"/>
    </source>
</evidence>
<dbReference type="Pfam" id="PF04991">
    <property type="entry name" value="LicD"/>
    <property type="match status" value="2"/>
</dbReference>
<dbReference type="GO" id="GO:0009100">
    <property type="term" value="P:glycoprotein metabolic process"/>
    <property type="evidence" value="ECO:0007669"/>
    <property type="project" value="UniProtKB-ARBA"/>
</dbReference>
<feature type="domain" description="LicD/FKTN/FKRP nucleotidyltransferase" evidence="5">
    <location>
        <begin position="5"/>
        <end position="109"/>
    </location>
</feature>
<dbReference type="PANTHER" id="PTHR15407">
    <property type="entry name" value="FUKUTIN-RELATED"/>
    <property type="match status" value="1"/>
</dbReference>
<evidence type="ECO:0000256" key="3">
    <source>
        <dbReference type="ARBA" id="ARBA00022989"/>
    </source>
</evidence>
<dbReference type="InterPro" id="IPR007074">
    <property type="entry name" value="LicD/FKTN/FKRP_NTP_transf"/>
</dbReference>
<evidence type="ECO:0000259" key="5">
    <source>
        <dbReference type="Pfam" id="PF04991"/>
    </source>
</evidence>
<sequence>MNDIGVETWLMHGSLLGWYWNRKILPWDLDLDVQITEKSMQHLSSYYNMTVHRFELPGSGVARDYLLEINPNWTNTSFDDVDNKIDARWLDMSSGLYIDITTLRYDDHAEREDGVEAVVMCKDGHRYSTSDIFPLADTTFEGVAAKVPSAFATVLAQEYGVSALEKAVFAGHRFDVVRQEWMPLLASERDVRD</sequence>
<reference evidence="6 7" key="1">
    <citation type="journal article" date="2020" name="Microbiol. Resour. Announc.">
        <title>Draft Genome Sequence of a Cladosporium Species Isolated from the Mesophotic Ascidian Didemnum maculosum.</title>
        <authorList>
            <person name="Gioti A."/>
            <person name="Siaperas R."/>
            <person name="Nikolaivits E."/>
            <person name="Le Goff G."/>
            <person name="Ouazzani J."/>
            <person name="Kotoulas G."/>
            <person name="Topakas E."/>
        </authorList>
    </citation>
    <scope>NUCLEOTIDE SEQUENCE [LARGE SCALE GENOMIC DNA]</scope>
    <source>
        <strain evidence="6 7">TM138-S3</strain>
    </source>
</reference>
<gene>
    <name evidence="6" type="ORF">WHR41_09655</name>
</gene>
<dbReference type="AlphaFoldDB" id="A0AB34K9R5"/>
<dbReference type="PANTHER" id="PTHR15407:SF32">
    <property type="entry name" value="PROTEIN (MNN4), PUTATIVE (AFU_ORTHOLOGUE AFUA_1G03790)-RELATED"/>
    <property type="match status" value="1"/>
</dbReference>
<keyword evidence="3" id="KW-1133">Transmembrane helix</keyword>
<organism evidence="6 7">
    <name type="scientific">Cladosporium halotolerans</name>
    <dbReference type="NCBI Taxonomy" id="1052096"/>
    <lineage>
        <taxon>Eukaryota</taxon>
        <taxon>Fungi</taxon>
        <taxon>Dikarya</taxon>
        <taxon>Ascomycota</taxon>
        <taxon>Pezizomycotina</taxon>
        <taxon>Dothideomycetes</taxon>
        <taxon>Dothideomycetidae</taxon>
        <taxon>Cladosporiales</taxon>
        <taxon>Cladosporiaceae</taxon>
        <taxon>Cladosporium</taxon>
    </lineage>
</organism>
<feature type="domain" description="LicD/FKTN/FKRP nucleotidyltransferase" evidence="5">
    <location>
        <begin position="122"/>
        <end position="160"/>
    </location>
</feature>
<dbReference type="RefSeq" id="XP_069224848.1">
    <property type="nucleotide sequence ID" value="XM_069378257.1"/>
</dbReference>
<dbReference type="EMBL" id="JAAQHG020000203">
    <property type="protein sequence ID" value="KAL1581739.1"/>
    <property type="molecule type" value="Genomic_DNA"/>
</dbReference>
<evidence type="ECO:0000256" key="2">
    <source>
        <dbReference type="ARBA" id="ARBA00022692"/>
    </source>
</evidence>
<evidence type="ECO:0000313" key="6">
    <source>
        <dbReference type="EMBL" id="KAL1581739.1"/>
    </source>
</evidence>
<protein>
    <recommendedName>
        <fullName evidence="5">LicD/FKTN/FKRP nucleotidyltransferase domain-containing protein</fullName>
    </recommendedName>
</protein>
<dbReference type="GO" id="GO:0016020">
    <property type="term" value="C:membrane"/>
    <property type="evidence" value="ECO:0007669"/>
    <property type="project" value="UniProtKB-SubCell"/>
</dbReference>
<evidence type="ECO:0000313" key="7">
    <source>
        <dbReference type="Proteomes" id="UP000803884"/>
    </source>
</evidence>
<comment type="subcellular location">
    <subcellularLocation>
        <location evidence="1">Membrane</location>
        <topology evidence="1">Single-pass membrane protein</topology>
    </subcellularLocation>
</comment>
<dbReference type="InterPro" id="IPR009644">
    <property type="entry name" value="FKTN/MNN4/W02B3.4-1"/>
</dbReference>
<keyword evidence="2" id="KW-0812">Transmembrane</keyword>
<dbReference type="Proteomes" id="UP000803884">
    <property type="component" value="Unassembled WGS sequence"/>
</dbReference>
<accession>A0AB34K9R5</accession>
<proteinExistence type="predicted"/>
<keyword evidence="4" id="KW-0472">Membrane</keyword>